<feature type="region of interest" description="Disordered" evidence="1">
    <location>
        <begin position="1"/>
        <end position="30"/>
    </location>
</feature>
<organism evidence="3 4">
    <name type="scientific">Stappia indica</name>
    <dbReference type="NCBI Taxonomy" id="538381"/>
    <lineage>
        <taxon>Bacteria</taxon>
        <taxon>Pseudomonadati</taxon>
        <taxon>Pseudomonadota</taxon>
        <taxon>Alphaproteobacteria</taxon>
        <taxon>Hyphomicrobiales</taxon>
        <taxon>Stappiaceae</taxon>
        <taxon>Stappia</taxon>
    </lineage>
</organism>
<gene>
    <name evidence="3" type="ORF">GH266_08670</name>
</gene>
<sequence>MNGTKKTGPGNAGPGKTGPAVSEAHEAASQEYITQRLRELYDTVQEEGTPGRFLDLLEQLDEAEKAASEKSASEKSGK</sequence>
<evidence type="ECO:0000313" key="4">
    <source>
        <dbReference type="Proteomes" id="UP000435648"/>
    </source>
</evidence>
<proteinExistence type="predicted"/>
<accession>A0A857C6L6</accession>
<evidence type="ECO:0000313" key="3">
    <source>
        <dbReference type="EMBL" id="QGZ34574.1"/>
    </source>
</evidence>
<evidence type="ECO:0000259" key="2">
    <source>
        <dbReference type="Pfam" id="PF18557"/>
    </source>
</evidence>
<dbReference type="InterPro" id="IPR041649">
    <property type="entry name" value="NepR"/>
</dbReference>
<protein>
    <recommendedName>
        <fullName evidence="2">Anti-sigma factor NepR domain-containing protein</fullName>
    </recommendedName>
</protein>
<dbReference type="AlphaFoldDB" id="A0A857C6L6"/>
<feature type="domain" description="Anti-sigma factor NepR" evidence="2">
    <location>
        <begin position="30"/>
        <end position="64"/>
    </location>
</feature>
<dbReference type="KEGG" id="siw:GH266_08670"/>
<evidence type="ECO:0000256" key="1">
    <source>
        <dbReference type="SAM" id="MobiDB-lite"/>
    </source>
</evidence>
<dbReference type="OrthoDB" id="8421187at2"/>
<dbReference type="RefSeq" id="WP_158193540.1">
    <property type="nucleotide sequence ID" value="NZ_CP046908.1"/>
</dbReference>
<dbReference type="EMBL" id="CP046908">
    <property type="protein sequence ID" value="QGZ34574.1"/>
    <property type="molecule type" value="Genomic_DNA"/>
</dbReference>
<dbReference type="Pfam" id="PF18557">
    <property type="entry name" value="NepR"/>
    <property type="match status" value="1"/>
</dbReference>
<dbReference type="Proteomes" id="UP000435648">
    <property type="component" value="Chromosome"/>
</dbReference>
<reference evidence="3 4" key="1">
    <citation type="submission" date="2019-12" db="EMBL/GenBank/DDBJ databases">
        <title>The genome of Stappia indica PHM037.</title>
        <authorList>
            <person name="Kacar D."/>
            <person name="Galan B."/>
            <person name="Canedo L."/>
            <person name="Rodriguez P."/>
            <person name="de la Calle F."/>
            <person name="Garcia J.L."/>
        </authorList>
    </citation>
    <scope>NUCLEOTIDE SEQUENCE [LARGE SCALE GENOMIC DNA]</scope>
    <source>
        <strain evidence="3 4">PHM037</strain>
    </source>
</reference>
<name>A0A857C6L6_9HYPH</name>